<organism evidence="1 2">
    <name type="scientific">Entomophthora muscae</name>
    <dbReference type="NCBI Taxonomy" id="34485"/>
    <lineage>
        <taxon>Eukaryota</taxon>
        <taxon>Fungi</taxon>
        <taxon>Fungi incertae sedis</taxon>
        <taxon>Zoopagomycota</taxon>
        <taxon>Entomophthoromycotina</taxon>
        <taxon>Entomophthoromycetes</taxon>
        <taxon>Entomophthorales</taxon>
        <taxon>Entomophthoraceae</taxon>
        <taxon>Entomophthora</taxon>
    </lineage>
</organism>
<keyword evidence="2" id="KW-1185">Reference proteome</keyword>
<sequence>MMKNVLLASVLALACCAAVSELDASLREVSDVKKWEADVKPEQQRSSTKLEETMKNAFTAIAASSPGKMACLACQAGIRVLRTLAKTDLTRSLFLSTAQLVCSTAAHQESDVCKGLSDSTGNAIFDVLQKLRLGESQIPPLACHAIANVCPMPEIKLKQLPLPSRKNAQPQRPKSRAVRRVLHLTDIHFDTSYQVGAEADCNKPICCQKDSASAIKSPAREWGEYRCDANQKMLNSLLNNAANRHNYEMLLFTGDIPAHDIWKETPYRNAKTAEHVYEMLQTNFPKTPIYPAIGNHEAAPLNQFPLEGNSTLYAFMAKQWAKWIPSDQLASVRKGGFYAVPHSQDLTVLILNTNIYYKNNYLVFLDPQNPDPHGMLQWLIKQLQAAEDRGTHVLLTGHIAPGSTDFYQHWSDAFHRIILRYSDTIAGQFYGHLHYDEFEIFYSNDNKSQEAAVNAAFLAPSMGTHGGINPSYRVYEIDGNNKVVNYKQFYANLRNQKQWTRDAEWELLYSAVDAYSTSPVLQPLTPAFLHQATAAMATNRTMFDKYWNYHKANGEIDACDAKCQERQICTLRAGRSKENCAIIIPFS</sequence>
<dbReference type="EMBL" id="QTSX02000781">
    <property type="protein sequence ID" value="KAJ9085104.1"/>
    <property type="molecule type" value="Genomic_DNA"/>
</dbReference>
<evidence type="ECO:0000313" key="2">
    <source>
        <dbReference type="Proteomes" id="UP001165960"/>
    </source>
</evidence>
<evidence type="ECO:0000313" key="1">
    <source>
        <dbReference type="EMBL" id="KAJ9085104.1"/>
    </source>
</evidence>
<comment type="caution">
    <text evidence="1">The sequence shown here is derived from an EMBL/GenBank/DDBJ whole genome shotgun (WGS) entry which is preliminary data.</text>
</comment>
<accession>A0ACC2UDH3</accession>
<proteinExistence type="predicted"/>
<gene>
    <name evidence="1" type="ORF">DSO57_1017104</name>
</gene>
<protein>
    <submittedName>
        <fullName evidence="1">Uncharacterized protein</fullName>
    </submittedName>
</protein>
<reference evidence="1" key="1">
    <citation type="submission" date="2022-04" db="EMBL/GenBank/DDBJ databases">
        <title>Genome of the entomopathogenic fungus Entomophthora muscae.</title>
        <authorList>
            <person name="Elya C."/>
            <person name="Lovett B.R."/>
            <person name="Lee E."/>
            <person name="Macias A.M."/>
            <person name="Hajek A.E."/>
            <person name="De Bivort B.L."/>
            <person name="Kasson M.T."/>
            <person name="De Fine Licht H.H."/>
            <person name="Stajich J.E."/>
        </authorList>
    </citation>
    <scope>NUCLEOTIDE SEQUENCE</scope>
    <source>
        <strain evidence="1">Berkeley</strain>
    </source>
</reference>
<name>A0ACC2UDH3_9FUNG</name>
<dbReference type="Proteomes" id="UP001165960">
    <property type="component" value="Unassembled WGS sequence"/>
</dbReference>